<dbReference type="SUPFAM" id="SSF48498">
    <property type="entry name" value="Tetracyclin repressor-like, C-terminal domain"/>
    <property type="match status" value="1"/>
</dbReference>
<evidence type="ECO:0000259" key="6">
    <source>
        <dbReference type="PROSITE" id="PS50977"/>
    </source>
</evidence>
<evidence type="ECO:0000256" key="2">
    <source>
        <dbReference type="ARBA" id="ARBA00023125"/>
    </source>
</evidence>
<dbReference type="EMBL" id="JAVREN010000006">
    <property type="protein sequence ID" value="MDT0306481.1"/>
    <property type="molecule type" value="Genomic_DNA"/>
</dbReference>
<accession>A0ABU2L4J3</accession>
<dbReference type="PRINTS" id="PR00455">
    <property type="entry name" value="HTHTETR"/>
</dbReference>
<dbReference type="InterPro" id="IPR036271">
    <property type="entry name" value="Tet_transcr_reg_TetR-rel_C_sf"/>
</dbReference>
<evidence type="ECO:0000256" key="4">
    <source>
        <dbReference type="PROSITE-ProRule" id="PRU00335"/>
    </source>
</evidence>
<keyword evidence="3" id="KW-0804">Transcription</keyword>
<evidence type="ECO:0000256" key="3">
    <source>
        <dbReference type="ARBA" id="ARBA00023163"/>
    </source>
</evidence>
<keyword evidence="8" id="KW-1185">Reference proteome</keyword>
<dbReference type="Proteomes" id="UP001183388">
    <property type="component" value="Unassembled WGS sequence"/>
</dbReference>
<comment type="caution">
    <text evidence="7">The sequence shown here is derived from an EMBL/GenBank/DDBJ whole genome shotgun (WGS) entry which is preliminary data.</text>
</comment>
<sequence>MRTERTGPPRGRQREADLNDEKLLRAARRVFVEHGWDAPVSVIAREAGIGMGSLYRRFASKEELVRRIELWCLDLKATAAEEALREADPWQALLAYLRGVLLSRDHGGLLPRVGGRVASDPELAAAAGRLRVALEALVLRAREAGVLRPDVEPADIPLVLEFLKARLPTSPERVEQLHLRYLDLFLDGLRAPAAHRPLPGPAPDWPELTTMWNRPPDPPGPADAP</sequence>
<feature type="DNA-binding region" description="H-T-H motif" evidence="4">
    <location>
        <begin position="39"/>
        <end position="58"/>
    </location>
</feature>
<dbReference type="Gene3D" id="1.10.357.10">
    <property type="entry name" value="Tetracycline Repressor, domain 2"/>
    <property type="match status" value="1"/>
</dbReference>
<dbReference type="RefSeq" id="WP_311629411.1">
    <property type="nucleotide sequence ID" value="NZ_JAVREN010000006.1"/>
</dbReference>
<reference evidence="8" key="1">
    <citation type="submission" date="2023-07" db="EMBL/GenBank/DDBJ databases">
        <title>30 novel species of actinomycetes from the DSMZ collection.</title>
        <authorList>
            <person name="Nouioui I."/>
        </authorList>
    </citation>
    <scope>NUCLEOTIDE SEQUENCE [LARGE SCALE GENOMIC DNA]</scope>
    <source>
        <strain evidence="8">DSM 44917</strain>
    </source>
</reference>
<evidence type="ECO:0000256" key="5">
    <source>
        <dbReference type="SAM" id="MobiDB-lite"/>
    </source>
</evidence>
<dbReference type="Pfam" id="PF00440">
    <property type="entry name" value="TetR_N"/>
    <property type="match status" value="1"/>
</dbReference>
<dbReference type="SUPFAM" id="SSF46689">
    <property type="entry name" value="Homeodomain-like"/>
    <property type="match status" value="1"/>
</dbReference>
<keyword evidence="1" id="KW-0805">Transcription regulation</keyword>
<evidence type="ECO:0000313" key="7">
    <source>
        <dbReference type="EMBL" id="MDT0306481.1"/>
    </source>
</evidence>
<feature type="domain" description="HTH tetR-type" evidence="6">
    <location>
        <begin position="17"/>
        <end position="76"/>
    </location>
</feature>
<gene>
    <name evidence="7" type="ORF">RM780_05845</name>
</gene>
<feature type="region of interest" description="Disordered" evidence="5">
    <location>
        <begin position="197"/>
        <end position="225"/>
    </location>
</feature>
<dbReference type="PANTHER" id="PTHR30055">
    <property type="entry name" value="HTH-TYPE TRANSCRIPTIONAL REGULATOR RUTR"/>
    <property type="match status" value="1"/>
</dbReference>
<dbReference type="PROSITE" id="PS50977">
    <property type="entry name" value="HTH_TETR_2"/>
    <property type="match status" value="1"/>
</dbReference>
<evidence type="ECO:0000313" key="8">
    <source>
        <dbReference type="Proteomes" id="UP001183388"/>
    </source>
</evidence>
<proteinExistence type="predicted"/>
<keyword evidence="2 4" id="KW-0238">DNA-binding</keyword>
<dbReference type="Pfam" id="PF21597">
    <property type="entry name" value="TetR_C_43"/>
    <property type="match status" value="1"/>
</dbReference>
<organism evidence="7 8">
    <name type="scientific">Streptomyces boetiae</name>
    <dbReference type="NCBI Taxonomy" id="3075541"/>
    <lineage>
        <taxon>Bacteria</taxon>
        <taxon>Bacillati</taxon>
        <taxon>Actinomycetota</taxon>
        <taxon>Actinomycetes</taxon>
        <taxon>Kitasatosporales</taxon>
        <taxon>Streptomycetaceae</taxon>
        <taxon>Streptomyces</taxon>
    </lineage>
</organism>
<dbReference type="InterPro" id="IPR009057">
    <property type="entry name" value="Homeodomain-like_sf"/>
</dbReference>
<feature type="compositionally biased region" description="Pro residues" evidence="5">
    <location>
        <begin position="215"/>
        <end position="225"/>
    </location>
</feature>
<dbReference type="InterPro" id="IPR001647">
    <property type="entry name" value="HTH_TetR"/>
</dbReference>
<protein>
    <submittedName>
        <fullName evidence="7">TetR/AcrR family transcriptional regulator</fullName>
    </submittedName>
</protein>
<dbReference type="InterPro" id="IPR050109">
    <property type="entry name" value="HTH-type_TetR-like_transc_reg"/>
</dbReference>
<evidence type="ECO:0000256" key="1">
    <source>
        <dbReference type="ARBA" id="ARBA00023015"/>
    </source>
</evidence>
<name>A0ABU2L4J3_9ACTN</name>
<dbReference type="PANTHER" id="PTHR30055:SF234">
    <property type="entry name" value="HTH-TYPE TRANSCRIPTIONAL REGULATOR BETI"/>
    <property type="match status" value="1"/>
</dbReference>
<dbReference type="InterPro" id="IPR049445">
    <property type="entry name" value="TetR_SbtR-like_C"/>
</dbReference>